<evidence type="ECO:0000259" key="1">
    <source>
        <dbReference type="PROSITE" id="PS51819"/>
    </source>
</evidence>
<dbReference type="RefSeq" id="WP_317139188.1">
    <property type="nucleotide sequence ID" value="NZ_CP118157.1"/>
</dbReference>
<dbReference type="EMBL" id="CP118157">
    <property type="protein sequence ID" value="WOF22717.1"/>
    <property type="molecule type" value="Genomic_DNA"/>
</dbReference>
<dbReference type="PROSITE" id="PS51819">
    <property type="entry name" value="VOC"/>
    <property type="match status" value="1"/>
</dbReference>
<dbReference type="AlphaFoldDB" id="A0AA97FJK2"/>
<evidence type="ECO:0000313" key="2">
    <source>
        <dbReference type="EMBL" id="WOF22717.1"/>
    </source>
</evidence>
<gene>
    <name evidence="2" type="ORF">N8K70_15180</name>
</gene>
<dbReference type="Gene3D" id="3.10.180.10">
    <property type="entry name" value="2,3-Dihydroxybiphenyl 1,2-Dioxygenase, domain 1"/>
    <property type="match status" value="1"/>
</dbReference>
<feature type="domain" description="VOC" evidence="1">
    <location>
        <begin position="3"/>
        <end position="128"/>
    </location>
</feature>
<name>A0AA97FJK2_9MICO</name>
<dbReference type="InterPro" id="IPR037523">
    <property type="entry name" value="VOC_core"/>
</dbReference>
<dbReference type="SUPFAM" id="SSF54593">
    <property type="entry name" value="Glyoxalase/Bleomycin resistance protein/Dihydroxybiphenyl dioxygenase"/>
    <property type="match status" value="1"/>
</dbReference>
<evidence type="ECO:0000313" key="3">
    <source>
        <dbReference type="Proteomes" id="UP001305498"/>
    </source>
</evidence>
<dbReference type="Pfam" id="PF13669">
    <property type="entry name" value="Glyoxalase_4"/>
    <property type="match status" value="1"/>
</dbReference>
<organism evidence="2 3">
    <name type="scientific">Microbacterium betulae</name>
    <dbReference type="NCBI Taxonomy" id="2981139"/>
    <lineage>
        <taxon>Bacteria</taxon>
        <taxon>Bacillati</taxon>
        <taxon>Actinomycetota</taxon>
        <taxon>Actinomycetes</taxon>
        <taxon>Micrococcales</taxon>
        <taxon>Microbacteriaceae</taxon>
        <taxon>Microbacterium</taxon>
    </lineage>
</organism>
<dbReference type="InterPro" id="IPR051332">
    <property type="entry name" value="Fosfomycin_Res_Enzymes"/>
</dbReference>
<keyword evidence="3" id="KW-1185">Reference proteome</keyword>
<protein>
    <submittedName>
        <fullName evidence="2">VOC family protein</fullName>
    </submittedName>
</protein>
<dbReference type="PANTHER" id="PTHR36113:SF6">
    <property type="entry name" value="FOSFOMYCIN RESISTANCE PROTEIN FOSX"/>
    <property type="match status" value="1"/>
</dbReference>
<dbReference type="PANTHER" id="PTHR36113">
    <property type="entry name" value="LYASE, PUTATIVE-RELATED-RELATED"/>
    <property type="match status" value="1"/>
</dbReference>
<reference evidence="2 3" key="1">
    <citation type="submission" date="2023-02" db="EMBL/GenBank/DDBJ databases">
        <title>Microbacterium betulae sp. nov., isolated from birch wood.</title>
        <authorList>
            <person name="Pasciak M."/>
            <person name="Pawlik K.J."/>
            <person name="Martynowski D."/>
            <person name="Laczmanski L."/>
            <person name="Ciekot J."/>
            <person name="Szponar B."/>
            <person name="Wojcik-Fatla A."/>
            <person name="Mackiewicz B."/>
            <person name="Farian E."/>
            <person name="Cholewa G."/>
            <person name="Cholewa A."/>
            <person name="Dutkiewicz J."/>
        </authorList>
    </citation>
    <scope>NUCLEOTIDE SEQUENCE [LARGE SCALE GENOMIC DNA]</scope>
    <source>
        <strain evidence="2 3">AB</strain>
    </source>
</reference>
<dbReference type="InterPro" id="IPR029068">
    <property type="entry name" value="Glyas_Bleomycin-R_OHBP_Dase"/>
</dbReference>
<sequence>MPGLHHVEIWVADAASARAEWGWLLERLGWRLDATWDGGFSWRADGVSLAFAESPNVVGDAHDRRRPGLNHLAFHGGSREEVDAIMAAAPARGWRPLYADRYPHAGGPDHYAGWIESATGFKAEVVASPSESGTAPER</sequence>
<dbReference type="Proteomes" id="UP001305498">
    <property type="component" value="Chromosome"/>
</dbReference>
<proteinExistence type="predicted"/>
<dbReference type="KEGG" id="mbet:N8K70_15180"/>
<accession>A0AA97FJK2</accession>